<evidence type="ECO:0000256" key="1">
    <source>
        <dbReference type="ARBA" id="ARBA00010815"/>
    </source>
</evidence>
<dbReference type="CDD" id="cd02440">
    <property type="entry name" value="AdoMet_MTases"/>
    <property type="match status" value="1"/>
</dbReference>
<dbReference type="Pfam" id="PF02353">
    <property type="entry name" value="CMAS"/>
    <property type="match status" value="1"/>
</dbReference>
<reference evidence="2" key="1">
    <citation type="submission" date="2023-08" db="EMBL/GenBank/DDBJ databases">
        <authorList>
            <person name="Audoor S."/>
            <person name="Bilcke G."/>
        </authorList>
    </citation>
    <scope>NUCLEOTIDE SEQUENCE</scope>
</reference>
<name>A0AAD2CPW4_9STRA</name>
<dbReference type="SUPFAM" id="SSF53335">
    <property type="entry name" value="S-adenosyl-L-methionine-dependent methyltransferases"/>
    <property type="match status" value="1"/>
</dbReference>
<dbReference type="EMBL" id="CAKOGP040001112">
    <property type="protein sequence ID" value="CAJ1942408.1"/>
    <property type="molecule type" value="Genomic_DNA"/>
</dbReference>
<dbReference type="Proteomes" id="UP001295423">
    <property type="component" value="Unassembled WGS sequence"/>
</dbReference>
<dbReference type="InterPro" id="IPR029063">
    <property type="entry name" value="SAM-dependent_MTases_sf"/>
</dbReference>
<dbReference type="PANTHER" id="PTHR43832:SF1">
    <property type="entry name" value="S-ADENOSYL-L-METHIONINE-DEPENDENT METHYLTRANSFERASES SUPERFAMILY PROTEIN"/>
    <property type="match status" value="1"/>
</dbReference>
<evidence type="ECO:0000313" key="3">
    <source>
        <dbReference type="Proteomes" id="UP001295423"/>
    </source>
</evidence>
<dbReference type="Gene3D" id="3.40.50.150">
    <property type="entry name" value="Vaccinia Virus protein VP39"/>
    <property type="match status" value="1"/>
</dbReference>
<dbReference type="PANTHER" id="PTHR43832">
    <property type="match status" value="1"/>
</dbReference>
<sequence>MSLFQYSLNDVVTLVTSRLTDLAMPIVYMGIVPDFLIRLGIRYRLQDTLITLRAKDAEDEMEAKMKTIEALKTNPTIAIATDEANDQHYEVPAEFYDLCLGPRKKYSSGYWPSRKTTFEESEEIMLDMYCKRAGVKDGMKIVDIGCGWGSLTLYLCEKFPNAKITSISNSNSQREFIYADAKRRGLNWQNINIVTCNISDDKGALDVVKDNDLAMTIEMFEHMKNYSMLLKKVYGFLKPKGKLFVHIFTHKDFTYNFEDGWMADNFFTGGTMPSDDMLLYFCQDFSIMNHWRVNGTHYEKTSNGWLDYLDKNWKNGKLQPVLAKAYGEGKEKFWYINWRLFFLACAELWGYKRGQEWIVSHYLFERK</sequence>
<accession>A0AAD2CPW4</accession>
<organism evidence="2 3">
    <name type="scientific">Cylindrotheca closterium</name>
    <dbReference type="NCBI Taxonomy" id="2856"/>
    <lineage>
        <taxon>Eukaryota</taxon>
        <taxon>Sar</taxon>
        <taxon>Stramenopiles</taxon>
        <taxon>Ochrophyta</taxon>
        <taxon>Bacillariophyta</taxon>
        <taxon>Bacillariophyceae</taxon>
        <taxon>Bacillariophycidae</taxon>
        <taxon>Bacillariales</taxon>
        <taxon>Bacillariaceae</taxon>
        <taxon>Cylindrotheca</taxon>
    </lineage>
</organism>
<protein>
    <submittedName>
        <fullName evidence="2">Uncharacterized protein</fullName>
    </submittedName>
</protein>
<evidence type="ECO:0000313" key="2">
    <source>
        <dbReference type="EMBL" id="CAJ1942408.1"/>
    </source>
</evidence>
<gene>
    <name evidence="2" type="ORF">CYCCA115_LOCUS7932</name>
</gene>
<dbReference type="FunFam" id="3.40.50.150:FF:000554">
    <property type="entry name" value="Cation-transporting ATPase"/>
    <property type="match status" value="1"/>
</dbReference>
<comment type="similarity">
    <text evidence="1">Belongs to the CFA/CMAS family.</text>
</comment>
<proteinExistence type="inferred from homology"/>
<comment type="caution">
    <text evidence="2">The sequence shown here is derived from an EMBL/GenBank/DDBJ whole genome shotgun (WGS) entry which is preliminary data.</text>
</comment>
<keyword evidence="3" id="KW-1185">Reference proteome</keyword>
<dbReference type="AlphaFoldDB" id="A0AAD2CPW4"/>